<dbReference type="SUPFAM" id="SSF52833">
    <property type="entry name" value="Thioredoxin-like"/>
    <property type="match status" value="1"/>
</dbReference>
<reference evidence="2 3" key="1">
    <citation type="submission" date="2020-07" db="EMBL/GenBank/DDBJ databases">
        <title>Comparative genomics of pyrophilous fungi reveals a link between fire events and developmental genes.</title>
        <authorList>
            <consortium name="DOE Joint Genome Institute"/>
            <person name="Steindorff A.S."/>
            <person name="Carver A."/>
            <person name="Calhoun S."/>
            <person name="Stillman K."/>
            <person name="Liu H."/>
            <person name="Lipzen A."/>
            <person name="Pangilinan J."/>
            <person name="Labutti K."/>
            <person name="Bruns T.D."/>
            <person name="Grigoriev I.V."/>
        </authorList>
    </citation>
    <scope>NUCLEOTIDE SEQUENCE [LARGE SCALE GENOMIC DNA]</scope>
    <source>
        <strain evidence="2 3">CBS 144469</strain>
    </source>
</reference>
<dbReference type="InterPro" id="IPR004045">
    <property type="entry name" value="Glutathione_S-Trfase_N"/>
</dbReference>
<name>A0A8H6M465_9AGAR</name>
<proteinExistence type="predicted"/>
<dbReference type="InterPro" id="IPR036282">
    <property type="entry name" value="Glutathione-S-Trfase_C_sf"/>
</dbReference>
<feature type="domain" description="GST N-terminal" evidence="1">
    <location>
        <begin position="77"/>
        <end position="173"/>
    </location>
</feature>
<organism evidence="2 3">
    <name type="scientific">Ephemerocybe angulata</name>
    <dbReference type="NCBI Taxonomy" id="980116"/>
    <lineage>
        <taxon>Eukaryota</taxon>
        <taxon>Fungi</taxon>
        <taxon>Dikarya</taxon>
        <taxon>Basidiomycota</taxon>
        <taxon>Agaricomycotina</taxon>
        <taxon>Agaricomycetes</taxon>
        <taxon>Agaricomycetidae</taxon>
        <taxon>Agaricales</taxon>
        <taxon>Agaricineae</taxon>
        <taxon>Psathyrellaceae</taxon>
        <taxon>Ephemerocybe</taxon>
    </lineage>
</organism>
<dbReference type="Proteomes" id="UP000521943">
    <property type="component" value="Unassembled WGS sequence"/>
</dbReference>
<dbReference type="AlphaFoldDB" id="A0A8H6M465"/>
<dbReference type="EMBL" id="JACGCI010000032">
    <property type="protein sequence ID" value="KAF6754983.1"/>
    <property type="molecule type" value="Genomic_DNA"/>
</dbReference>
<dbReference type="InterPro" id="IPR036249">
    <property type="entry name" value="Thioredoxin-like_sf"/>
</dbReference>
<gene>
    <name evidence="2" type="ORF">DFP72DRAFT_355914</name>
</gene>
<dbReference type="OrthoDB" id="4951845at2759"/>
<comment type="caution">
    <text evidence="2">The sequence shown here is derived from an EMBL/GenBank/DDBJ whole genome shotgun (WGS) entry which is preliminary data.</text>
</comment>
<dbReference type="InterPro" id="IPR054416">
    <property type="entry name" value="GST_UstS-like_C"/>
</dbReference>
<evidence type="ECO:0000313" key="2">
    <source>
        <dbReference type="EMBL" id="KAF6754983.1"/>
    </source>
</evidence>
<sequence length="332" mass="37722">MGQWDRCNIRWGRSSSIADKAKVERRSETVPGGYIMPQFTPVSHQRKGLVSYPLKLNSTPTPLHTNPFHCTMITLFDIPCTLSVSWSANAWKTRFTLNYKRIPYKTEWVEYPDIEAVLKKHNIGPTGTKGDETPYYSLPAILDVDDATGEIKAALADSFHIAAYLDKAYPDTPRVLPEDKEGVEEQKAFADGILWDIMPLLTIMFKAALPVLNEGSREYFSKARAMNLFPVYGVHRLEDIPYGEEERRVLWKDSEVCFGKLEEKLKVAKTDGEGVWFKGDRITFADFVIGGVLIWVRTILGESSEEWGRISAWNGGRWGRFLEGLKEYDTAV</sequence>
<evidence type="ECO:0000313" key="3">
    <source>
        <dbReference type="Proteomes" id="UP000521943"/>
    </source>
</evidence>
<dbReference type="Gene3D" id="3.40.30.10">
    <property type="entry name" value="Glutaredoxin"/>
    <property type="match status" value="1"/>
</dbReference>
<protein>
    <recommendedName>
        <fullName evidence="1">GST N-terminal domain-containing protein</fullName>
    </recommendedName>
</protein>
<evidence type="ECO:0000259" key="1">
    <source>
        <dbReference type="PROSITE" id="PS50404"/>
    </source>
</evidence>
<dbReference type="Gene3D" id="1.20.1050.10">
    <property type="match status" value="1"/>
</dbReference>
<dbReference type="PROSITE" id="PS50404">
    <property type="entry name" value="GST_NTER"/>
    <property type="match status" value="1"/>
</dbReference>
<accession>A0A8H6M465</accession>
<dbReference type="Pfam" id="PF22041">
    <property type="entry name" value="GST_C_7"/>
    <property type="match status" value="1"/>
</dbReference>
<keyword evidence="3" id="KW-1185">Reference proteome</keyword>
<dbReference type="Pfam" id="PF13409">
    <property type="entry name" value="GST_N_2"/>
    <property type="match status" value="1"/>
</dbReference>
<dbReference type="SUPFAM" id="SSF47616">
    <property type="entry name" value="GST C-terminal domain-like"/>
    <property type="match status" value="1"/>
</dbReference>